<evidence type="ECO:0000313" key="2">
    <source>
        <dbReference type="EMBL" id="PMD38427.1"/>
    </source>
</evidence>
<feature type="compositionally biased region" description="Polar residues" evidence="1">
    <location>
        <begin position="524"/>
        <end position="555"/>
    </location>
</feature>
<organism evidence="2 3">
    <name type="scientific">Hyaloscypha variabilis (strain UAMH 11265 / GT02V1 / F)</name>
    <name type="common">Meliniomyces variabilis</name>
    <dbReference type="NCBI Taxonomy" id="1149755"/>
    <lineage>
        <taxon>Eukaryota</taxon>
        <taxon>Fungi</taxon>
        <taxon>Dikarya</taxon>
        <taxon>Ascomycota</taxon>
        <taxon>Pezizomycotina</taxon>
        <taxon>Leotiomycetes</taxon>
        <taxon>Helotiales</taxon>
        <taxon>Hyaloscyphaceae</taxon>
        <taxon>Hyaloscypha</taxon>
        <taxon>Hyaloscypha variabilis</taxon>
    </lineage>
</organism>
<dbReference type="EMBL" id="KZ613948">
    <property type="protein sequence ID" value="PMD38427.1"/>
    <property type="molecule type" value="Genomic_DNA"/>
</dbReference>
<evidence type="ECO:0000256" key="1">
    <source>
        <dbReference type="SAM" id="MobiDB-lite"/>
    </source>
</evidence>
<keyword evidence="3" id="KW-1185">Reference proteome</keyword>
<feature type="compositionally biased region" description="Polar residues" evidence="1">
    <location>
        <begin position="737"/>
        <end position="747"/>
    </location>
</feature>
<dbReference type="AlphaFoldDB" id="A0A2J6RIW3"/>
<feature type="compositionally biased region" description="Polar residues" evidence="1">
    <location>
        <begin position="696"/>
        <end position="714"/>
    </location>
</feature>
<proteinExistence type="predicted"/>
<feature type="compositionally biased region" description="Polar residues" evidence="1">
    <location>
        <begin position="84"/>
        <end position="93"/>
    </location>
</feature>
<feature type="compositionally biased region" description="Low complexity" evidence="1">
    <location>
        <begin position="1076"/>
        <end position="1093"/>
    </location>
</feature>
<reference evidence="2 3" key="1">
    <citation type="submission" date="2016-04" db="EMBL/GenBank/DDBJ databases">
        <title>A degradative enzymes factory behind the ericoid mycorrhizal symbiosis.</title>
        <authorList>
            <consortium name="DOE Joint Genome Institute"/>
            <person name="Martino E."/>
            <person name="Morin E."/>
            <person name="Grelet G."/>
            <person name="Kuo A."/>
            <person name="Kohler A."/>
            <person name="Daghino S."/>
            <person name="Barry K."/>
            <person name="Choi C."/>
            <person name="Cichocki N."/>
            <person name="Clum A."/>
            <person name="Copeland A."/>
            <person name="Hainaut M."/>
            <person name="Haridas S."/>
            <person name="Labutti K."/>
            <person name="Lindquist E."/>
            <person name="Lipzen A."/>
            <person name="Khouja H.-R."/>
            <person name="Murat C."/>
            <person name="Ohm R."/>
            <person name="Olson A."/>
            <person name="Spatafora J."/>
            <person name="Veneault-Fourrey C."/>
            <person name="Henrissat B."/>
            <person name="Grigoriev I."/>
            <person name="Martin F."/>
            <person name="Perotto S."/>
        </authorList>
    </citation>
    <scope>NUCLEOTIDE SEQUENCE [LARGE SCALE GENOMIC DNA]</scope>
    <source>
        <strain evidence="2 3">F</strain>
    </source>
</reference>
<feature type="compositionally biased region" description="Basic and acidic residues" evidence="1">
    <location>
        <begin position="556"/>
        <end position="566"/>
    </location>
</feature>
<feature type="region of interest" description="Disordered" evidence="1">
    <location>
        <begin position="846"/>
        <end position="888"/>
    </location>
</feature>
<feature type="compositionally biased region" description="Polar residues" evidence="1">
    <location>
        <begin position="803"/>
        <end position="815"/>
    </location>
</feature>
<sequence>MVGVKTWEDDQITLILTCKEQGKSVKEILSLLKARWPRKEVKDSGVRYVMTNYKDFKIGPRSKSMAGTLKSRNSQAGAGHVSHNRPNPKQARTMSKRVNPPPPLNSRTHKSLYSPPAPLSPNMDKFAFAAQMRQIAGGSITASLEIPQPFNILNGPVQSTTELLAHAEQANNLGVDAIERGRTVSPSPGSKSIMASPAPQAAMTVPQAYAAIQEGAQQHDMQRTISMPTNFHYNQQIPAQVMQMYGQQGQMGLRSMHVKGQQGQQMQVNGQQGQHMQVNGRNGQPGQIGAYMQMNGQQQHMMGPMFYVQPGLPVSPSYGANIPQYQGYPQIMTFQQGQPGGMGVHGGPGTFNGLPAMPLIGYSPYAGSLPSAATPQRRGMIPQGTPFNPQLNAAQVSTPIHQNQRHIDPLLRSMTPSRVMQTINNPGTMGLNGSRPPTRNGISATPQQNHNIGQQLSHGASTASGFNIRGNPTRQGPGLESSLATTQSSRNNQPTVQQAQNGPVVAGNRSATPRVQAPHGGQAATLQNDNMSQGTINSVPNGAASRVSQSPNSHAHGSESRTELERNPSVGSAPPSPTNPIVVIFEDPIFETPFEVPASLESLRDLIWEHMNGSVQRPGEYVPSPQELDHMISTGRLVCHFKRPVFRQGMIWKENPQPYTPPNSEGRSNTSVQGLGASTASEQRDKPESDCAQCPHNASRTSTSPSAQQQSITGPKTPPTRPVTSSTTQVTPDVSSMKLTNAQQASTPAAKPPVQPGSGQENSRQLCNQNTSGTSSNSRPSGKRAAPPSEQGGSPSKRRKSCTQDSSNPTRQPHFTVTKEGFDGRLEFATPTYPLAELRTFAEKVAGRPIPNGPHTLPSDHYQQRKSLGDASSPTFNPRPSRPLKSSAFFTSPHRQYSASLQESMKQRIPDAVDHGQANSSIEPRVTVGTLSNVQDFPFPGTQDGLPAPQAQHVDAQANPSIGPRENLEELSTALGYPGTQDGLAAPQSQDVNASINQQPQEYVYPGVLLGDPVATREDEEPQNQGNDIDSLFNQWTDFDQYNMGLNLDMDNTDLNNIFDTDNNTTAGNDCPIQEPNASTSSASASASASNPSPITPQAEPALYDPFDDNAPWGDEELQKRYRQESAAAAAAPKPVEMVHVPGLSEPVKKGSLMEGFGKNLSG</sequence>
<dbReference type="Proteomes" id="UP000235786">
    <property type="component" value="Unassembled WGS sequence"/>
</dbReference>
<feature type="compositionally biased region" description="Polar residues" evidence="1">
    <location>
        <begin position="757"/>
        <end position="780"/>
    </location>
</feature>
<name>A0A2J6RIW3_HYAVF</name>
<evidence type="ECO:0008006" key="4">
    <source>
        <dbReference type="Google" id="ProtNLM"/>
    </source>
</evidence>
<feature type="compositionally biased region" description="Polar residues" evidence="1">
    <location>
        <begin position="482"/>
        <end position="501"/>
    </location>
</feature>
<feature type="region of interest" description="Disordered" evidence="1">
    <location>
        <begin position="60"/>
        <end position="118"/>
    </location>
</feature>
<feature type="region of interest" description="Disordered" evidence="1">
    <location>
        <begin position="653"/>
        <end position="823"/>
    </location>
</feature>
<feature type="compositionally biased region" description="Low complexity" evidence="1">
    <location>
        <begin position="722"/>
        <end position="736"/>
    </location>
</feature>
<feature type="region of interest" description="Disordered" evidence="1">
    <location>
        <begin position="420"/>
        <end position="579"/>
    </location>
</feature>
<feature type="region of interest" description="Disordered" evidence="1">
    <location>
        <begin position="1066"/>
        <end position="1134"/>
    </location>
</feature>
<dbReference type="OrthoDB" id="3536888at2759"/>
<accession>A0A2J6RIW3</accession>
<feature type="compositionally biased region" description="Polar residues" evidence="1">
    <location>
        <begin position="662"/>
        <end position="681"/>
    </location>
</feature>
<evidence type="ECO:0000313" key="3">
    <source>
        <dbReference type="Proteomes" id="UP000235786"/>
    </source>
</evidence>
<feature type="compositionally biased region" description="Polar residues" evidence="1">
    <location>
        <begin position="435"/>
        <end position="474"/>
    </location>
</feature>
<protein>
    <recommendedName>
        <fullName evidence="4">Clr5 domain-containing protein</fullName>
    </recommendedName>
</protein>
<gene>
    <name evidence="2" type="ORF">L207DRAFT_585325</name>
</gene>